<protein>
    <submittedName>
        <fullName evidence="1">Uncharacterized protein</fullName>
    </submittedName>
</protein>
<reference evidence="2" key="1">
    <citation type="submission" date="2017-06" db="EMBL/GenBank/DDBJ databases">
        <authorList>
            <person name="LiPuma J."/>
            <person name="Spilker T."/>
        </authorList>
    </citation>
    <scope>NUCLEOTIDE SEQUENCE [LARGE SCALE GENOMIC DNA]</scope>
    <source>
        <strain evidence="2">AU17325</strain>
    </source>
</reference>
<dbReference type="RefSeq" id="WP_089452529.1">
    <property type="nucleotide sequence ID" value="NZ_NKFA01000009.1"/>
</dbReference>
<dbReference type="EMBL" id="NKFA01000009">
    <property type="protein sequence ID" value="OXI39693.1"/>
    <property type="molecule type" value="Genomic_DNA"/>
</dbReference>
<evidence type="ECO:0000313" key="2">
    <source>
        <dbReference type="Proteomes" id="UP000214600"/>
    </source>
</evidence>
<dbReference type="OrthoDB" id="67297at2"/>
<sequence>MGQYADADWYRQSVADYLAQYGAVPPPWIIAADSHPYSMRWRMGGGETFMMVFQEWWEQHAWHEPERVTYFLKWPPPPRWIPWMADVIWDLEPWEEDGEFDYTRYYAQLEQLGFGGTADVEADMEDSRWD</sequence>
<evidence type="ECO:0000313" key="1">
    <source>
        <dbReference type="EMBL" id="OXI39693.1"/>
    </source>
</evidence>
<reference evidence="1 2" key="2">
    <citation type="submission" date="2017-08" db="EMBL/GenBank/DDBJ databases">
        <title>WGS of novel Burkholderia cepaca complex species.</title>
        <authorList>
            <person name="Lipuma J."/>
            <person name="Spilker T."/>
        </authorList>
    </citation>
    <scope>NUCLEOTIDE SEQUENCE [LARGE SCALE GENOMIC DNA]</scope>
    <source>
        <strain evidence="1 2">AU17325</strain>
    </source>
</reference>
<gene>
    <name evidence="1" type="ORF">CFB84_25480</name>
</gene>
<dbReference type="Proteomes" id="UP000214600">
    <property type="component" value="Unassembled WGS sequence"/>
</dbReference>
<accession>A0A228IB95</accession>
<proteinExistence type="predicted"/>
<dbReference type="AlphaFoldDB" id="A0A228IB95"/>
<organism evidence="1 2">
    <name type="scientific">Burkholderia aenigmatica</name>
    <dbReference type="NCBI Taxonomy" id="2015348"/>
    <lineage>
        <taxon>Bacteria</taxon>
        <taxon>Pseudomonadati</taxon>
        <taxon>Pseudomonadota</taxon>
        <taxon>Betaproteobacteria</taxon>
        <taxon>Burkholderiales</taxon>
        <taxon>Burkholderiaceae</taxon>
        <taxon>Burkholderia</taxon>
        <taxon>Burkholderia cepacia complex</taxon>
    </lineage>
</organism>
<comment type="caution">
    <text evidence="1">The sequence shown here is derived from an EMBL/GenBank/DDBJ whole genome shotgun (WGS) entry which is preliminary data.</text>
</comment>
<name>A0A228IB95_9BURK</name>